<dbReference type="InterPro" id="IPR036629">
    <property type="entry name" value="YjbJ_sf"/>
</dbReference>
<dbReference type="Proteomes" id="UP000252770">
    <property type="component" value="Unassembled WGS sequence"/>
</dbReference>
<gene>
    <name evidence="4" type="ORF">DT076_16935</name>
</gene>
<feature type="domain" description="CsbD-like" evidence="3">
    <location>
        <begin position="5"/>
        <end position="56"/>
    </location>
</feature>
<evidence type="ECO:0000256" key="1">
    <source>
        <dbReference type="ARBA" id="ARBA00009129"/>
    </source>
</evidence>
<dbReference type="SUPFAM" id="SSF69047">
    <property type="entry name" value="Hypothetical protein YjbJ"/>
    <property type="match status" value="1"/>
</dbReference>
<dbReference type="InterPro" id="IPR008462">
    <property type="entry name" value="CsbD"/>
</dbReference>
<dbReference type="RefSeq" id="WP_114127890.1">
    <property type="nucleotide sequence ID" value="NZ_QOUI01000012.1"/>
</dbReference>
<comment type="caution">
    <text evidence="4">The sequence shown here is derived from an EMBL/GenBank/DDBJ whole genome shotgun (WGS) entry which is preliminary data.</text>
</comment>
<evidence type="ECO:0000256" key="2">
    <source>
        <dbReference type="SAM" id="MobiDB-lite"/>
    </source>
</evidence>
<feature type="region of interest" description="Disordered" evidence="2">
    <location>
        <begin position="1"/>
        <end position="57"/>
    </location>
</feature>
<dbReference type="AlphaFoldDB" id="A0A367YS04"/>
<organism evidence="4 5">
    <name type="scientific">Desertihabitans brevis</name>
    <dbReference type="NCBI Taxonomy" id="2268447"/>
    <lineage>
        <taxon>Bacteria</taxon>
        <taxon>Bacillati</taxon>
        <taxon>Actinomycetota</taxon>
        <taxon>Actinomycetes</taxon>
        <taxon>Propionibacteriales</taxon>
        <taxon>Propionibacteriaceae</taxon>
        <taxon>Desertihabitans</taxon>
    </lineage>
</organism>
<protein>
    <submittedName>
        <fullName evidence="4">CsbD family protein</fullName>
    </submittedName>
</protein>
<feature type="compositionally biased region" description="Basic and acidic residues" evidence="2">
    <location>
        <begin position="47"/>
        <end position="57"/>
    </location>
</feature>
<evidence type="ECO:0000313" key="5">
    <source>
        <dbReference type="Proteomes" id="UP000252770"/>
    </source>
</evidence>
<keyword evidence="5" id="KW-1185">Reference proteome</keyword>
<dbReference type="Pfam" id="PF05532">
    <property type="entry name" value="CsbD"/>
    <property type="match status" value="1"/>
</dbReference>
<evidence type="ECO:0000313" key="4">
    <source>
        <dbReference type="EMBL" id="RCK68329.1"/>
    </source>
</evidence>
<sequence length="57" mass="6035">MGADDKLENKTDELKGKAKQGIGEATDDRDLQAEGQADQTKGGLKQAGEKVKDAFKG</sequence>
<dbReference type="EMBL" id="QOUI01000012">
    <property type="protein sequence ID" value="RCK68329.1"/>
    <property type="molecule type" value="Genomic_DNA"/>
</dbReference>
<evidence type="ECO:0000259" key="3">
    <source>
        <dbReference type="Pfam" id="PF05532"/>
    </source>
</evidence>
<reference evidence="4 5" key="1">
    <citation type="submission" date="2018-07" db="EMBL/GenBank/DDBJ databases">
        <title>Desertimonas flava gen. nov. sp. nov.</title>
        <authorList>
            <person name="Liu S."/>
        </authorList>
    </citation>
    <scope>NUCLEOTIDE SEQUENCE [LARGE SCALE GENOMIC DNA]</scope>
    <source>
        <strain evidence="4 5">16Sb5-5</strain>
    </source>
</reference>
<dbReference type="Gene3D" id="1.10.1470.10">
    <property type="entry name" value="YjbJ"/>
    <property type="match status" value="1"/>
</dbReference>
<accession>A0A367YS04</accession>
<feature type="compositionally biased region" description="Basic and acidic residues" evidence="2">
    <location>
        <begin position="1"/>
        <end position="16"/>
    </location>
</feature>
<name>A0A367YS04_9ACTN</name>
<comment type="similarity">
    <text evidence="1">Belongs to the UPF0337 (CsbD) family.</text>
</comment>
<proteinExistence type="inferred from homology"/>